<feature type="transmembrane region" description="Helical" evidence="8">
    <location>
        <begin position="231"/>
        <end position="254"/>
    </location>
</feature>
<feature type="transmembrane region" description="Helical" evidence="8">
    <location>
        <begin position="756"/>
        <end position="773"/>
    </location>
</feature>
<feature type="transmembrane region" description="Helical" evidence="8">
    <location>
        <begin position="436"/>
        <end position="459"/>
    </location>
</feature>
<dbReference type="InterPro" id="IPR018584">
    <property type="entry name" value="GT87"/>
</dbReference>
<dbReference type="InterPro" id="IPR000421">
    <property type="entry name" value="FA58C"/>
</dbReference>
<evidence type="ECO:0000256" key="1">
    <source>
        <dbReference type="ARBA" id="ARBA00004651"/>
    </source>
</evidence>
<keyword evidence="5 8" id="KW-1133">Transmembrane helix</keyword>
<name>A0ABX1Y338_9BACL</name>
<evidence type="ECO:0000256" key="4">
    <source>
        <dbReference type="ARBA" id="ARBA00022692"/>
    </source>
</evidence>
<feature type="transmembrane region" description="Helical" evidence="8">
    <location>
        <begin position="984"/>
        <end position="1001"/>
    </location>
</feature>
<dbReference type="InterPro" id="IPR027005">
    <property type="entry name" value="PMT-like"/>
</dbReference>
<feature type="transmembrane region" description="Helical" evidence="8">
    <location>
        <begin position="403"/>
        <end position="424"/>
    </location>
</feature>
<organism evidence="10 11">
    <name type="scientific">Paenibacillus phytorum</name>
    <dbReference type="NCBI Taxonomy" id="2654977"/>
    <lineage>
        <taxon>Bacteria</taxon>
        <taxon>Bacillati</taxon>
        <taxon>Bacillota</taxon>
        <taxon>Bacilli</taxon>
        <taxon>Bacillales</taxon>
        <taxon>Paenibacillaceae</taxon>
        <taxon>Paenibacillus</taxon>
    </lineage>
</organism>
<evidence type="ECO:0000256" key="3">
    <source>
        <dbReference type="ARBA" id="ARBA00022679"/>
    </source>
</evidence>
<feature type="transmembrane region" description="Helical" evidence="8">
    <location>
        <begin position="381"/>
        <end position="396"/>
    </location>
</feature>
<dbReference type="PROSITE" id="PS50022">
    <property type="entry name" value="FA58C_3"/>
    <property type="match status" value="1"/>
</dbReference>
<evidence type="ECO:0000313" key="11">
    <source>
        <dbReference type="Proteomes" id="UP000616779"/>
    </source>
</evidence>
<accession>A0ABX1Y338</accession>
<sequence>MIGCMKFASASKSLNPSTDLFPVGAFFLFCKRVDGYNGSSLNLRSCDMVSWFKQLWGAPHKFFLLGLLLLTALLLRLYLAPLWVGYDTDVRTFLAWADRAYSVGLSGLYTNAKDYFLDYPPGYMYVLYLVGLLHHKLSIPWESAGSLVILKLPAILADLVTVYLLFQLAISRRGGARTWIQGILIAALFAFNPAIWSNSAIWGQVDSFFMLFILATLLLQQRGKLPQAAVFIALALLLKPQALLFGIFLLIDVLRKRSMMVLLLSVLSGAATMAVISLPFAVGRGYGWLIALYSGTLASYPYASLNAFNLMALLGGNFIDMNSSILHISYQLIGWVLMVLSIVYVCYLYVRSKGQRGALLYVAFLFITAVFICMTKMHERYLHYGLLLVLTSFIYIKDRRILGLFIGFSITHFINIADVLLRSFHQDYHIPRYDPLMLVVSAINVMMFAYACLLGWRLFVDSQQEQKVEEPVPLIPLPTEQEIHTKSERWNAIFKPSRDRVERSTRGRFFTKKDALYLGALVLVYTIIALFHLGGHKAPTTFWKPTSAGEAVIADLGSSHNITRINTFAGVGEGAYSFWFSQDGTQWQDQISVKSDHTKVFTWNTVEPKKDARYVKMVMDAQEGAALHLHEIGIFGDGNTAILPIAKVSEQDVNAADEGATANLFDESATVPYTPTYMNGSYFDEIYHARTAYEHLHQIEPYESTHPPLGKVLMSIGIYVFGLNPFGWRIIGTLFGVGMIPIMYVFAKRMFGRSEYAFIAAFLLTFDFMHFAQTRIATIDVYGVFFIMLMFYFMYRYTTLSFYREKLWTTLIPLGLSGLFFGIGAASKWIVIYGGAGLAVLLLLSLLERFSEYRFARRLLREAENEPPLTEPERSRLQLVEKLFIRNTLFTLLWCVLTFVIVPLGVYTLSYIPFMMVPGPGHNLKDVVTYQVHMYKYHKDLVATHPFSSPWWEWPMMLRPIWYYQAKLMPQGMLSSIVSFGNPLVWWPGFIAVILSFYVAITRKDKLLRMLLIAYCSQYLPWILVPRLTFIYHYFAMVPFLVLILTYYIKEYLEEGSLHKKRWVYGYLIAVFVLFVLFYPILSGMIIPSKYSFFLRWLPGWNFF</sequence>
<feature type="transmembrane region" description="Helical" evidence="8">
    <location>
        <begin position="1008"/>
        <end position="1025"/>
    </location>
</feature>
<feature type="transmembrane region" description="Helical" evidence="8">
    <location>
        <begin position="1031"/>
        <end position="1049"/>
    </location>
</feature>
<feature type="transmembrane region" description="Helical" evidence="8">
    <location>
        <begin position="726"/>
        <end position="747"/>
    </location>
</feature>
<keyword evidence="3" id="KW-0808">Transferase</keyword>
<comment type="caution">
    <text evidence="10">The sequence shown here is derived from an EMBL/GenBank/DDBJ whole genome shotgun (WGS) entry which is preliminary data.</text>
</comment>
<feature type="transmembrane region" description="Helical" evidence="8">
    <location>
        <begin position="1064"/>
        <end position="1087"/>
    </location>
</feature>
<feature type="transmembrane region" description="Helical" evidence="8">
    <location>
        <begin position="288"/>
        <end position="308"/>
    </location>
</feature>
<dbReference type="InterPro" id="IPR038731">
    <property type="entry name" value="RgtA/B/C-like"/>
</dbReference>
<dbReference type="Pfam" id="PF13231">
    <property type="entry name" value="PMT_2"/>
    <property type="match status" value="1"/>
</dbReference>
<evidence type="ECO:0000256" key="6">
    <source>
        <dbReference type="ARBA" id="ARBA00023136"/>
    </source>
</evidence>
<feature type="transmembrane region" description="Helical" evidence="8">
    <location>
        <begin position="178"/>
        <end position="195"/>
    </location>
</feature>
<feature type="transmembrane region" description="Helical" evidence="8">
    <location>
        <begin position="201"/>
        <end position="219"/>
    </location>
</feature>
<feature type="domain" description="F5/8 type C" evidence="9">
    <location>
        <begin position="540"/>
        <end position="637"/>
    </location>
</feature>
<keyword evidence="6 8" id="KW-0472">Membrane</keyword>
<feature type="transmembrane region" description="Helical" evidence="8">
    <location>
        <begin position="260"/>
        <end position="281"/>
    </location>
</feature>
<feature type="transmembrane region" description="Helical" evidence="8">
    <location>
        <begin position="62"/>
        <end position="84"/>
    </location>
</feature>
<dbReference type="Gene3D" id="2.60.120.260">
    <property type="entry name" value="Galactose-binding domain-like"/>
    <property type="match status" value="1"/>
</dbReference>
<feature type="transmembrane region" description="Helical" evidence="8">
    <location>
        <begin position="515"/>
        <end position="535"/>
    </location>
</feature>
<dbReference type="InterPro" id="IPR032421">
    <property type="entry name" value="PMT_4TMC"/>
</dbReference>
<feature type="transmembrane region" description="Helical" evidence="8">
    <location>
        <begin position="357"/>
        <end position="375"/>
    </location>
</feature>
<dbReference type="PANTHER" id="PTHR10050">
    <property type="entry name" value="DOLICHYL-PHOSPHATE-MANNOSE--PROTEIN MANNOSYLTRANSFERASE"/>
    <property type="match status" value="1"/>
</dbReference>
<evidence type="ECO:0000256" key="8">
    <source>
        <dbReference type="SAM" id="Phobius"/>
    </source>
</evidence>
<feature type="transmembrane region" description="Helical" evidence="8">
    <location>
        <begin position="883"/>
        <end position="906"/>
    </location>
</feature>
<dbReference type="InterPro" id="IPR008979">
    <property type="entry name" value="Galactose-bd-like_sf"/>
</dbReference>
<keyword evidence="11" id="KW-1185">Reference proteome</keyword>
<keyword evidence="2" id="KW-1003">Cell membrane</keyword>
<feature type="transmembrane region" description="Helical" evidence="8">
    <location>
        <begin position="807"/>
        <end position="824"/>
    </location>
</feature>
<comment type="subcellular location">
    <subcellularLocation>
        <location evidence="1">Cell membrane</location>
        <topology evidence="1">Multi-pass membrane protein</topology>
    </subcellularLocation>
</comment>
<keyword evidence="4 8" id="KW-0812">Transmembrane</keyword>
<proteinExistence type="inferred from homology"/>
<dbReference type="SUPFAM" id="SSF49785">
    <property type="entry name" value="Galactose-binding domain-like"/>
    <property type="match status" value="1"/>
</dbReference>
<comment type="similarity">
    <text evidence="7">Belongs to the glycosyltransferase 87 family.</text>
</comment>
<dbReference type="Proteomes" id="UP000616779">
    <property type="component" value="Unassembled WGS sequence"/>
</dbReference>
<dbReference type="Pfam" id="PF16192">
    <property type="entry name" value="PMT_4TMC"/>
    <property type="match status" value="1"/>
</dbReference>
<protein>
    <submittedName>
        <fullName evidence="10">Phospholipid carrier-dependent glycosyltransferase</fullName>
    </submittedName>
</protein>
<evidence type="ECO:0000259" key="9">
    <source>
        <dbReference type="PROSITE" id="PS50022"/>
    </source>
</evidence>
<evidence type="ECO:0000313" key="10">
    <source>
        <dbReference type="EMBL" id="NOU75176.1"/>
    </source>
</evidence>
<evidence type="ECO:0000256" key="2">
    <source>
        <dbReference type="ARBA" id="ARBA00022475"/>
    </source>
</evidence>
<reference evidence="10 11" key="1">
    <citation type="submission" date="2019-10" db="EMBL/GenBank/DDBJ databases">
        <title>Description of Paenibacillus terrestris sp. nov.</title>
        <authorList>
            <person name="Carlier A."/>
            <person name="Qi S."/>
        </authorList>
    </citation>
    <scope>NUCLEOTIDE SEQUENCE [LARGE SCALE GENOMIC DNA]</scope>
    <source>
        <strain evidence="10 11">LMG 31458</strain>
    </source>
</reference>
<evidence type="ECO:0000256" key="7">
    <source>
        <dbReference type="ARBA" id="ARBA00024033"/>
    </source>
</evidence>
<feature type="transmembrane region" description="Helical" evidence="8">
    <location>
        <begin position="144"/>
        <end position="166"/>
    </location>
</feature>
<dbReference type="EMBL" id="WHOA01000197">
    <property type="protein sequence ID" value="NOU75176.1"/>
    <property type="molecule type" value="Genomic_DNA"/>
</dbReference>
<feature type="transmembrane region" description="Helical" evidence="8">
    <location>
        <begin position="779"/>
        <end position="795"/>
    </location>
</feature>
<dbReference type="Pfam" id="PF09594">
    <property type="entry name" value="GT87"/>
    <property type="match status" value="1"/>
</dbReference>
<feature type="transmembrane region" description="Helical" evidence="8">
    <location>
        <begin position="328"/>
        <end position="350"/>
    </location>
</feature>
<gene>
    <name evidence="10" type="ORF">GC098_27950</name>
</gene>
<feature type="transmembrane region" description="Helical" evidence="8">
    <location>
        <begin position="830"/>
        <end position="847"/>
    </location>
</feature>
<evidence type="ECO:0000256" key="5">
    <source>
        <dbReference type="ARBA" id="ARBA00022989"/>
    </source>
</evidence>